<dbReference type="InterPro" id="IPR029021">
    <property type="entry name" value="Prot-tyrosine_phosphatase-like"/>
</dbReference>
<name>A0A0N0E8I2_9HYPH</name>
<keyword evidence="2" id="KW-1185">Reference proteome</keyword>
<sequence>MPYFAVCPLSKVKQTVTEHKASHVLTVLSDEQDVPKLGTIAPGNHKALGFNDIASPLAGHIMPEEQDVREIMMFMHEWDQKAPMCIHCWMGVSRATASAYIGVLTLNPEVDEMELANALRWAAPFATPNPAMIKIADDIMGRSGRMVDAVRAIDRGVNAYEGSPFVFPLDPADLYPAS</sequence>
<dbReference type="RefSeq" id="WP_053997999.1">
    <property type="nucleotide sequence ID" value="NZ_JXMU01000003.1"/>
</dbReference>
<reference evidence="1 2" key="1">
    <citation type="submission" date="2015-01" db="EMBL/GenBank/DDBJ databases">
        <title>Ahrensia donghaiensis sp. nov., a novel dimethylsulphoniopropionate-cleavage bacterium isolated from seawater and emended descriptions of the genus Ahrensia and Ahrensia kielensis.</title>
        <authorList>
            <person name="Liu J."/>
        </authorList>
    </citation>
    <scope>NUCLEOTIDE SEQUENCE [LARGE SCALE GENOMIC DNA]</scope>
    <source>
        <strain evidence="1 2">LZD062</strain>
    </source>
</reference>
<comment type="caution">
    <text evidence="1">The sequence shown here is derived from an EMBL/GenBank/DDBJ whole genome shotgun (WGS) entry which is preliminary data.</text>
</comment>
<proteinExistence type="predicted"/>
<dbReference type="OrthoDB" id="437665at2"/>
<dbReference type="STRING" id="1514904.SU32_03750"/>
<dbReference type="AlphaFoldDB" id="A0A0N0E8I2"/>
<protein>
    <submittedName>
        <fullName evidence="1">Tyrosine protein phosphatase</fullName>
    </submittedName>
</protein>
<dbReference type="EMBL" id="JXMU01000003">
    <property type="protein sequence ID" value="KPB02375.1"/>
    <property type="molecule type" value="Genomic_DNA"/>
</dbReference>
<organism evidence="1 2">
    <name type="scientific">Ahrensia marina</name>
    <dbReference type="NCBI Taxonomy" id="1514904"/>
    <lineage>
        <taxon>Bacteria</taxon>
        <taxon>Pseudomonadati</taxon>
        <taxon>Pseudomonadota</taxon>
        <taxon>Alphaproteobacteria</taxon>
        <taxon>Hyphomicrobiales</taxon>
        <taxon>Ahrensiaceae</taxon>
        <taxon>Ahrensia</taxon>
    </lineage>
</organism>
<evidence type="ECO:0000313" key="2">
    <source>
        <dbReference type="Proteomes" id="UP000038011"/>
    </source>
</evidence>
<evidence type="ECO:0000313" key="1">
    <source>
        <dbReference type="EMBL" id="KPB02375.1"/>
    </source>
</evidence>
<dbReference type="Proteomes" id="UP000038011">
    <property type="component" value="Unassembled WGS sequence"/>
</dbReference>
<gene>
    <name evidence="1" type="ORF">SU32_03750</name>
</gene>
<dbReference type="PATRIC" id="fig|1514904.3.peg.2463"/>
<dbReference type="SUPFAM" id="SSF52799">
    <property type="entry name" value="(Phosphotyrosine protein) phosphatases II"/>
    <property type="match status" value="1"/>
</dbReference>
<dbReference type="Gene3D" id="3.90.190.10">
    <property type="entry name" value="Protein tyrosine phosphatase superfamily"/>
    <property type="match status" value="1"/>
</dbReference>
<accession>A0A0N0E8I2</accession>